<keyword evidence="1" id="KW-1133">Transmembrane helix</keyword>
<proteinExistence type="predicted"/>
<keyword evidence="4" id="KW-1185">Reference proteome</keyword>
<sequence>MALRRRVQVLRWWNTVSLVLFFWVTVVSALFIGGLNQNVRLCMLSQASSLQTQCILCNQPKYNSAVNGCTRQNSLASNITIEEAFCILAACIDNPRQTPINLGKRKKRGDDDSSDRVVEEHYAQVIMDDYDVNDDDF</sequence>
<dbReference type="AlphaFoldDB" id="B7QG54"/>
<dbReference type="PaxDb" id="6945-B7QG54"/>
<gene>
    <name evidence="2" type="ORF">IscW_ISCW022752</name>
</gene>
<dbReference type="VEuPathDB" id="VectorBase:ISCP_034784"/>
<dbReference type="HOGENOM" id="CLU_1867375_0_0_1"/>
<evidence type="ECO:0000313" key="3">
    <source>
        <dbReference type="EnsemblMetazoa" id="ISCW022752-PA"/>
    </source>
</evidence>
<reference evidence="3" key="2">
    <citation type="submission" date="2020-05" db="UniProtKB">
        <authorList>
            <consortium name="EnsemblMetazoa"/>
        </authorList>
    </citation>
    <scope>IDENTIFICATION</scope>
    <source>
        <strain evidence="3">wikel</strain>
    </source>
</reference>
<dbReference type="EnsemblMetazoa" id="ISCW022752-RA">
    <property type="protein sequence ID" value="ISCW022752-PA"/>
    <property type="gene ID" value="ISCW022752"/>
</dbReference>
<dbReference type="EMBL" id="DS929178">
    <property type="protein sequence ID" value="EEC17826.1"/>
    <property type="molecule type" value="Genomic_DNA"/>
</dbReference>
<dbReference type="InParanoid" id="B7QG54"/>
<name>B7QG54_IXOSC</name>
<dbReference type="Proteomes" id="UP000001555">
    <property type="component" value="Unassembled WGS sequence"/>
</dbReference>
<dbReference type="VEuPathDB" id="VectorBase:ISCW022752"/>
<feature type="transmembrane region" description="Helical" evidence="1">
    <location>
        <begin position="12"/>
        <end position="35"/>
    </location>
</feature>
<evidence type="ECO:0000313" key="4">
    <source>
        <dbReference type="Proteomes" id="UP000001555"/>
    </source>
</evidence>
<evidence type="ECO:0000313" key="2">
    <source>
        <dbReference type="EMBL" id="EEC17826.1"/>
    </source>
</evidence>
<dbReference type="EMBL" id="ABJB010924158">
    <property type="status" value="NOT_ANNOTATED_CDS"/>
    <property type="molecule type" value="Genomic_DNA"/>
</dbReference>
<keyword evidence="1" id="KW-0472">Membrane</keyword>
<dbReference type="VEuPathDB" id="VectorBase:ISCI022752"/>
<dbReference type="OrthoDB" id="6498298at2759"/>
<protein>
    <submittedName>
        <fullName evidence="2 3">Uncharacterized protein</fullName>
    </submittedName>
</protein>
<accession>B7QG54</accession>
<dbReference type="EMBL" id="ABJB011121924">
    <property type="status" value="NOT_ANNOTATED_CDS"/>
    <property type="molecule type" value="Genomic_DNA"/>
</dbReference>
<keyword evidence="1" id="KW-0812">Transmembrane</keyword>
<organism>
    <name type="scientific">Ixodes scapularis</name>
    <name type="common">Black-legged tick</name>
    <name type="synonym">Deer tick</name>
    <dbReference type="NCBI Taxonomy" id="6945"/>
    <lineage>
        <taxon>Eukaryota</taxon>
        <taxon>Metazoa</taxon>
        <taxon>Ecdysozoa</taxon>
        <taxon>Arthropoda</taxon>
        <taxon>Chelicerata</taxon>
        <taxon>Arachnida</taxon>
        <taxon>Acari</taxon>
        <taxon>Parasitiformes</taxon>
        <taxon>Ixodida</taxon>
        <taxon>Ixodoidea</taxon>
        <taxon>Ixodidae</taxon>
        <taxon>Ixodinae</taxon>
        <taxon>Ixodes</taxon>
    </lineage>
</organism>
<reference evidence="2 4" key="1">
    <citation type="submission" date="2008-03" db="EMBL/GenBank/DDBJ databases">
        <title>Annotation of Ixodes scapularis.</title>
        <authorList>
            <consortium name="Ixodes scapularis Genome Project Consortium"/>
            <person name="Caler E."/>
            <person name="Hannick L.I."/>
            <person name="Bidwell S."/>
            <person name="Joardar V."/>
            <person name="Thiagarajan M."/>
            <person name="Amedeo P."/>
            <person name="Galinsky K.J."/>
            <person name="Schobel S."/>
            <person name="Inman J."/>
            <person name="Hostetler J."/>
            <person name="Miller J."/>
            <person name="Hammond M."/>
            <person name="Megy K."/>
            <person name="Lawson D."/>
            <person name="Kodira C."/>
            <person name="Sutton G."/>
            <person name="Meyer J."/>
            <person name="Hill C.A."/>
            <person name="Birren B."/>
            <person name="Nene V."/>
            <person name="Collins F."/>
            <person name="Alarcon-Chaidez F."/>
            <person name="Wikel S."/>
            <person name="Strausberg R."/>
        </authorList>
    </citation>
    <scope>NUCLEOTIDE SEQUENCE [LARGE SCALE GENOMIC DNA]</scope>
    <source>
        <strain evidence="4">Wikel</strain>
        <strain evidence="2">Wikel colony</strain>
    </source>
</reference>
<evidence type="ECO:0000256" key="1">
    <source>
        <dbReference type="SAM" id="Phobius"/>
    </source>
</evidence>